<dbReference type="EMBL" id="UPXX01000027">
    <property type="protein sequence ID" value="VBB43968.1"/>
    <property type="molecule type" value="Genomic_DNA"/>
</dbReference>
<dbReference type="NCBIfam" id="TIGR00426">
    <property type="entry name" value="competence protein ComEA helix-hairpin-helix repeat region"/>
    <property type="match status" value="1"/>
</dbReference>
<feature type="signal peptide" evidence="1">
    <location>
        <begin position="1"/>
        <end position="28"/>
    </location>
</feature>
<proteinExistence type="predicted"/>
<dbReference type="Pfam" id="PF12836">
    <property type="entry name" value="HHH_3"/>
    <property type="match status" value="1"/>
</dbReference>
<feature type="domain" description="Helix-hairpin-helix DNA-binding motif class 1" evidence="2">
    <location>
        <begin position="43"/>
        <end position="62"/>
    </location>
</feature>
<dbReference type="InterPro" id="IPR010994">
    <property type="entry name" value="RuvA_2-like"/>
</dbReference>
<feature type="domain" description="Helix-hairpin-helix DNA-binding motif class 1" evidence="2">
    <location>
        <begin position="73"/>
        <end position="92"/>
    </location>
</feature>
<accession>A0A653A7N4</accession>
<dbReference type="Gene3D" id="1.10.150.280">
    <property type="entry name" value="AF1531-like domain"/>
    <property type="match status" value="1"/>
</dbReference>
<dbReference type="AlphaFoldDB" id="A0A653A7N4"/>
<evidence type="ECO:0000259" key="2">
    <source>
        <dbReference type="SMART" id="SM00278"/>
    </source>
</evidence>
<name>A0A653A7N4_UNCDX</name>
<feature type="chain" id="PRO_5025004783" description="Helix-hairpin-helix DNA-binding motif class 1 domain-containing protein" evidence="1">
    <location>
        <begin position="29"/>
        <end position="96"/>
    </location>
</feature>
<dbReference type="InterPro" id="IPR004509">
    <property type="entry name" value="Competence_ComEA_HhH"/>
</dbReference>
<dbReference type="PANTHER" id="PTHR21180">
    <property type="entry name" value="ENDONUCLEASE/EXONUCLEASE/PHOSPHATASE FAMILY DOMAIN-CONTAINING PROTEIN 1"/>
    <property type="match status" value="1"/>
</dbReference>
<protein>
    <recommendedName>
        <fullName evidence="2">Helix-hairpin-helix DNA-binding motif class 1 domain-containing protein</fullName>
    </recommendedName>
</protein>
<sequence>MGAMKKQCFGVFAAVFFLMMFFASAAWAAETVGQIDINEASVEELTDLEGVGPGYAQKIVEYRKENGPFDKPEDIMKVKGIGDKIWETNKDRIKTK</sequence>
<gene>
    <name evidence="3" type="ORF">TRIP_B330152</name>
</gene>
<dbReference type="GO" id="GO:0003677">
    <property type="term" value="F:DNA binding"/>
    <property type="evidence" value="ECO:0007669"/>
    <property type="project" value="InterPro"/>
</dbReference>
<dbReference type="InterPro" id="IPR003583">
    <property type="entry name" value="Hlx-hairpin-Hlx_DNA-bd_motif"/>
</dbReference>
<evidence type="ECO:0000313" key="3">
    <source>
        <dbReference type="EMBL" id="VBB43968.1"/>
    </source>
</evidence>
<dbReference type="SMART" id="SM00278">
    <property type="entry name" value="HhH1"/>
    <property type="match status" value="2"/>
</dbReference>
<dbReference type="InterPro" id="IPR051675">
    <property type="entry name" value="Endo/Exo/Phosphatase_dom_1"/>
</dbReference>
<reference evidence="3" key="1">
    <citation type="submission" date="2018-07" db="EMBL/GenBank/DDBJ databases">
        <authorList>
            <consortium name="Genoscope - CEA"/>
            <person name="William W."/>
        </authorList>
    </citation>
    <scope>NUCLEOTIDE SEQUENCE</scope>
    <source>
        <strain evidence="3">IK1</strain>
    </source>
</reference>
<dbReference type="GO" id="GO:0015627">
    <property type="term" value="C:type II protein secretion system complex"/>
    <property type="evidence" value="ECO:0007669"/>
    <property type="project" value="TreeGrafter"/>
</dbReference>
<dbReference type="GO" id="GO:0015628">
    <property type="term" value="P:protein secretion by the type II secretion system"/>
    <property type="evidence" value="ECO:0007669"/>
    <property type="project" value="TreeGrafter"/>
</dbReference>
<organism evidence="3">
    <name type="scientific">Uncultured Desulfatiglans sp</name>
    <dbReference type="NCBI Taxonomy" id="1748965"/>
    <lineage>
        <taxon>Bacteria</taxon>
        <taxon>Pseudomonadati</taxon>
        <taxon>Thermodesulfobacteriota</taxon>
        <taxon>Desulfobacteria</taxon>
        <taxon>Desulfatiglandales</taxon>
        <taxon>Desulfatiglandaceae</taxon>
        <taxon>Desulfatiglans</taxon>
        <taxon>environmental samples</taxon>
    </lineage>
</organism>
<dbReference type="SUPFAM" id="SSF47781">
    <property type="entry name" value="RuvA domain 2-like"/>
    <property type="match status" value="1"/>
</dbReference>
<dbReference type="GO" id="GO:0006281">
    <property type="term" value="P:DNA repair"/>
    <property type="evidence" value="ECO:0007669"/>
    <property type="project" value="InterPro"/>
</dbReference>
<dbReference type="PANTHER" id="PTHR21180:SF32">
    <property type="entry name" value="ENDONUCLEASE_EXONUCLEASE_PHOSPHATASE FAMILY DOMAIN-CONTAINING PROTEIN 1"/>
    <property type="match status" value="1"/>
</dbReference>
<keyword evidence="1" id="KW-0732">Signal</keyword>
<evidence type="ECO:0000256" key="1">
    <source>
        <dbReference type="SAM" id="SignalP"/>
    </source>
</evidence>